<dbReference type="PROSITE" id="PS50857">
    <property type="entry name" value="COX2_CUA"/>
    <property type="match status" value="1"/>
</dbReference>
<evidence type="ECO:0000256" key="20">
    <source>
        <dbReference type="SAM" id="Phobius"/>
    </source>
</evidence>
<name>G2J7L5_9BURK</name>
<dbReference type="Pfam" id="PF02790">
    <property type="entry name" value="COX2_TM"/>
    <property type="match status" value="1"/>
</dbReference>
<dbReference type="Pfam" id="PF00116">
    <property type="entry name" value="COX2"/>
    <property type="match status" value="1"/>
</dbReference>
<evidence type="ECO:0000256" key="7">
    <source>
        <dbReference type="ARBA" id="ARBA00022692"/>
    </source>
</evidence>
<dbReference type="GO" id="GO:0005886">
    <property type="term" value="C:plasma membrane"/>
    <property type="evidence" value="ECO:0007669"/>
    <property type="project" value="UniProtKB-SubCell"/>
</dbReference>
<evidence type="ECO:0000256" key="4">
    <source>
        <dbReference type="ARBA" id="ARBA00022448"/>
    </source>
</evidence>
<dbReference type="InterPro" id="IPR036909">
    <property type="entry name" value="Cyt_c-like_dom_sf"/>
</dbReference>
<dbReference type="GO" id="GO:0042773">
    <property type="term" value="P:ATP synthesis coupled electron transport"/>
    <property type="evidence" value="ECO:0007669"/>
    <property type="project" value="TreeGrafter"/>
</dbReference>
<dbReference type="InterPro" id="IPR002429">
    <property type="entry name" value="CcO_II-like_C"/>
</dbReference>
<keyword evidence="5 17" id="KW-0349">Heme</keyword>
<dbReference type="GO" id="GO:0042597">
    <property type="term" value="C:periplasmic space"/>
    <property type="evidence" value="ECO:0007669"/>
    <property type="project" value="UniProtKB-SubCell"/>
</dbReference>
<dbReference type="PRINTS" id="PR01166">
    <property type="entry name" value="CYCOXIDASEII"/>
</dbReference>
<dbReference type="InterPro" id="IPR009056">
    <property type="entry name" value="Cyt_c-like_dom"/>
</dbReference>
<evidence type="ECO:0000256" key="17">
    <source>
        <dbReference type="PROSITE-ProRule" id="PRU00433"/>
    </source>
</evidence>
<dbReference type="InterPro" id="IPR045187">
    <property type="entry name" value="CcO_II"/>
</dbReference>
<dbReference type="Gene3D" id="1.10.760.10">
    <property type="entry name" value="Cytochrome c-like domain"/>
    <property type="match status" value="1"/>
</dbReference>
<evidence type="ECO:0000256" key="18">
    <source>
        <dbReference type="RuleBase" id="RU000456"/>
    </source>
</evidence>
<keyword evidence="6 18" id="KW-0679">Respiratory chain</keyword>
<dbReference type="eggNOG" id="COG1622">
    <property type="taxonomic scope" value="Bacteria"/>
</dbReference>
<dbReference type="InterPro" id="IPR011759">
    <property type="entry name" value="Cyt_c_oxidase_su2_TM_dom"/>
</dbReference>
<keyword evidence="7 18" id="KW-0812">Transmembrane</keyword>
<keyword evidence="8 17" id="KW-0479">Metal-binding</keyword>
<evidence type="ECO:0000259" key="23">
    <source>
        <dbReference type="PROSITE" id="PS51007"/>
    </source>
</evidence>
<dbReference type="SUPFAM" id="SSF81464">
    <property type="entry name" value="Cytochrome c oxidase subunit II-like, transmembrane region"/>
    <property type="match status" value="1"/>
</dbReference>
<dbReference type="GO" id="GO:0020037">
    <property type="term" value="F:heme binding"/>
    <property type="evidence" value="ECO:0007669"/>
    <property type="project" value="InterPro"/>
</dbReference>
<comment type="caution">
    <text evidence="24">The sequence shown here is derived from an EMBL/GenBank/DDBJ whole genome shotgun (WGS) entry which is preliminary data.</text>
</comment>
<dbReference type="PROSITE" id="PS00078">
    <property type="entry name" value="COX2"/>
    <property type="match status" value="1"/>
</dbReference>
<dbReference type="Pfam" id="PF13442">
    <property type="entry name" value="Cytochrome_CBB3"/>
    <property type="match status" value="1"/>
</dbReference>
<evidence type="ECO:0000256" key="11">
    <source>
        <dbReference type="ARBA" id="ARBA00022989"/>
    </source>
</evidence>
<evidence type="ECO:0000313" key="24">
    <source>
        <dbReference type="EMBL" id="CCD28760.1"/>
    </source>
</evidence>
<dbReference type="GO" id="GO:0004129">
    <property type="term" value="F:cytochrome-c oxidase activity"/>
    <property type="evidence" value="ECO:0007669"/>
    <property type="project" value="UniProtKB-EC"/>
</dbReference>
<evidence type="ECO:0000256" key="9">
    <source>
        <dbReference type="ARBA" id="ARBA00022967"/>
    </source>
</evidence>
<dbReference type="GO" id="GO:0016491">
    <property type="term" value="F:oxidoreductase activity"/>
    <property type="evidence" value="ECO:0007669"/>
    <property type="project" value="UniProtKB-KW"/>
</dbReference>
<evidence type="ECO:0000256" key="13">
    <source>
        <dbReference type="ARBA" id="ARBA00023008"/>
    </source>
</evidence>
<evidence type="ECO:0000256" key="10">
    <source>
        <dbReference type="ARBA" id="ARBA00022982"/>
    </source>
</evidence>
<dbReference type="eggNOG" id="COG2010">
    <property type="taxonomic scope" value="Bacteria"/>
</dbReference>
<keyword evidence="9" id="KW-1278">Translocase</keyword>
<dbReference type="Proteomes" id="UP000054051">
    <property type="component" value="Unassembled WGS sequence"/>
</dbReference>
<dbReference type="PANTHER" id="PTHR22888:SF9">
    <property type="entry name" value="CYTOCHROME C OXIDASE SUBUNIT 2"/>
    <property type="match status" value="1"/>
</dbReference>
<keyword evidence="12 17" id="KW-0408">Iron</keyword>
<evidence type="ECO:0000256" key="12">
    <source>
        <dbReference type="ARBA" id="ARBA00023004"/>
    </source>
</evidence>
<feature type="transmembrane region" description="Helical" evidence="20">
    <location>
        <begin position="60"/>
        <end position="81"/>
    </location>
</feature>
<evidence type="ECO:0000256" key="19">
    <source>
        <dbReference type="RuleBase" id="RU004024"/>
    </source>
</evidence>
<accession>G2J7L5</accession>
<dbReference type="SUPFAM" id="SSF46626">
    <property type="entry name" value="Cytochrome c"/>
    <property type="match status" value="1"/>
</dbReference>
<keyword evidence="25" id="KW-1185">Reference proteome</keyword>
<dbReference type="EMBL" id="CAFB01000034">
    <property type="protein sequence ID" value="CCD28760.1"/>
    <property type="molecule type" value="Genomic_DNA"/>
</dbReference>
<evidence type="ECO:0000256" key="6">
    <source>
        <dbReference type="ARBA" id="ARBA00022660"/>
    </source>
</evidence>
<keyword evidence="24" id="KW-0560">Oxidoreductase</keyword>
<evidence type="ECO:0000256" key="14">
    <source>
        <dbReference type="ARBA" id="ARBA00023136"/>
    </source>
</evidence>
<sequence length="385" mass="42298">MKIIAQTRNILKNGLALAGGAWANAVWALEDKEGLPPVNGMNFQTPVTEIAQTLYSLHTLMLAICGVIFVGVFGVMFYSIFAHRKSKGRAPAHFHENMAVEILWTAAPLLIIVLMALPATQTVMRMKDTTNPDLTVKVTGYQWKWGYEYLQGPGTGVQFLSTLTTPRDEVNGRSPISETYLQEVDHPLVVPAHKKIRILTTSSDVVHSWYVPAFGVKQDAIPGVMRDTWFKADKVGTYRGFCTELCGKDHAYMPVVVKVLSGADYAQWVERAQKGQIAVHLAVKEVLTMDELKARGRQVYAMHCAVCHQDNGKGIGPFPAIDGGAVASGPLDAHLKLVLQGKGQMPPWAHTLNDLEIAAVTTYQRNAWNNQTGEIVQPAQVSALR</sequence>
<keyword evidence="14 20" id="KW-0472">Membrane</keyword>
<dbReference type="OrthoDB" id="9781261at2"/>
<evidence type="ECO:0000313" key="25">
    <source>
        <dbReference type="Proteomes" id="UP000054051"/>
    </source>
</evidence>
<organism evidence="24 25">
    <name type="scientific">Candidatus Glomeribacter gigasporarum BEG34</name>
    <dbReference type="NCBI Taxonomy" id="1070319"/>
    <lineage>
        <taxon>Bacteria</taxon>
        <taxon>Pseudomonadati</taxon>
        <taxon>Pseudomonadota</taxon>
        <taxon>Betaproteobacteria</taxon>
        <taxon>Burkholderiales</taxon>
        <taxon>Burkholderiaceae</taxon>
        <taxon>Candidatus Glomeribacter</taxon>
    </lineage>
</organism>
<dbReference type="AlphaFoldDB" id="G2J7L5"/>
<evidence type="ECO:0000256" key="15">
    <source>
        <dbReference type="ARBA" id="ARBA00024688"/>
    </source>
</evidence>
<evidence type="ECO:0000259" key="22">
    <source>
        <dbReference type="PROSITE" id="PS50999"/>
    </source>
</evidence>
<protein>
    <recommendedName>
        <fullName evidence="19">Cytochrome c oxidase subunit 2</fullName>
        <ecNumber evidence="19">7.1.1.9</ecNumber>
    </recommendedName>
</protein>
<comment type="cofactor">
    <cofactor evidence="19">
        <name>Cu cation</name>
        <dbReference type="ChEBI" id="CHEBI:23378"/>
    </cofactor>
    <text evidence="19">Binds a copper A center.</text>
</comment>
<feature type="domain" description="Cytochrome oxidase subunit II transmembrane region profile" evidence="22">
    <location>
        <begin position="35"/>
        <end position="130"/>
    </location>
</feature>
<reference evidence="24 25" key="1">
    <citation type="submission" date="2011-08" db="EMBL/GenBank/DDBJ databases">
        <title>The genome of the obligate endobacterium of an arbuscular mycorrhizal fungus reveals an interphylum network of nutritional interactions.</title>
        <authorList>
            <person name="Ghignone S."/>
            <person name="Salvioli A."/>
            <person name="Anca I."/>
            <person name="Lumini E."/>
            <person name="Ortu G."/>
            <person name="Petiti L."/>
            <person name="Cruveiller S."/>
            <person name="Bianciotto V."/>
            <person name="Piffanelli P."/>
            <person name="Lanfranco L."/>
            <person name="Bonfante P."/>
        </authorList>
    </citation>
    <scope>NUCLEOTIDE SEQUENCE [LARGE SCALE GENOMIC DNA]</scope>
    <source>
        <strain evidence="24 25">BEG34</strain>
    </source>
</reference>
<gene>
    <name evidence="24" type="primary">ctaC</name>
    <name evidence="24" type="ORF">CAGGBEG34_180065</name>
</gene>
<keyword evidence="4 18" id="KW-0813">Transport</keyword>
<comment type="similarity">
    <text evidence="3 18">Belongs to the cytochrome c oxidase subunit 2 family.</text>
</comment>
<dbReference type="InterPro" id="IPR014222">
    <property type="entry name" value="Cyt_c_oxidase_su2"/>
</dbReference>
<dbReference type="InterPro" id="IPR001505">
    <property type="entry name" value="Copper_CuA"/>
</dbReference>
<dbReference type="Gene3D" id="2.60.40.420">
    <property type="entry name" value="Cupredoxins - blue copper proteins"/>
    <property type="match status" value="1"/>
</dbReference>
<proteinExistence type="inferred from homology"/>
<dbReference type="EC" id="7.1.1.9" evidence="19"/>
<evidence type="ECO:0000256" key="3">
    <source>
        <dbReference type="ARBA" id="ARBA00007866"/>
    </source>
</evidence>
<dbReference type="PROSITE" id="PS50999">
    <property type="entry name" value="COX2_TM"/>
    <property type="match status" value="1"/>
</dbReference>
<evidence type="ECO:0000259" key="21">
    <source>
        <dbReference type="PROSITE" id="PS50857"/>
    </source>
</evidence>
<feature type="transmembrane region" description="Helical" evidence="20">
    <location>
        <begin position="102"/>
        <end position="120"/>
    </location>
</feature>
<feature type="domain" description="Cytochrome c" evidence="23">
    <location>
        <begin position="291"/>
        <end position="368"/>
    </location>
</feature>
<comment type="function">
    <text evidence="15 19">Subunits I and II form the functional core of the enzyme complex. Electrons originating in cytochrome c are transferred via heme a and Cu(A) to the binuclear center formed by heme a3 and Cu(B).</text>
</comment>
<evidence type="ECO:0000256" key="5">
    <source>
        <dbReference type="ARBA" id="ARBA00022617"/>
    </source>
</evidence>
<dbReference type="InterPro" id="IPR008972">
    <property type="entry name" value="Cupredoxin"/>
</dbReference>
<dbReference type="STRING" id="1070319.CAGGBEG34_180065"/>
<evidence type="ECO:0000256" key="16">
    <source>
        <dbReference type="ARBA" id="ARBA00047816"/>
    </source>
</evidence>
<dbReference type="NCBIfam" id="TIGR02866">
    <property type="entry name" value="CoxB"/>
    <property type="match status" value="1"/>
</dbReference>
<comment type="catalytic activity">
    <reaction evidence="16 19">
        <text>4 Fe(II)-[cytochrome c] + O2 + 8 H(+)(in) = 4 Fe(III)-[cytochrome c] + 2 H2O + 4 H(+)(out)</text>
        <dbReference type="Rhea" id="RHEA:11436"/>
        <dbReference type="Rhea" id="RHEA-COMP:10350"/>
        <dbReference type="Rhea" id="RHEA-COMP:14399"/>
        <dbReference type="ChEBI" id="CHEBI:15377"/>
        <dbReference type="ChEBI" id="CHEBI:15378"/>
        <dbReference type="ChEBI" id="CHEBI:15379"/>
        <dbReference type="ChEBI" id="CHEBI:29033"/>
        <dbReference type="ChEBI" id="CHEBI:29034"/>
        <dbReference type="EC" id="7.1.1.9"/>
    </reaction>
</comment>
<dbReference type="PROSITE" id="PS51007">
    <property type="entry name" value="CYTC"/>
    <property type="match status" value="1"/>
</dbReference>
<keyword evidence="10 18" id="KW-0249">Electron transport</keyword>
<dbReference type="InterPro" id="IPR036257">
    <property type="entry name" value="Cyt_c_oxidase_su2_TM_sf"/>
</dbReference>
<dbReference type="PANTHER" id="PTHR22888">
    <property type="entry name" value="CYTOCHROME C OXIDASE, SUBUNIT II"/>
    <property type="match status" value="1"/>
</dbReference>
<evidence type="ECO:0000256" key="8">
    <source>
        <dbReference type="ARBA" id="ARBA00022723"/>
    </source>
</evidence>
<evidence type="ECO:0000256" key="1">
    <source>
        <dbReference type="ARBA" id="ARBA00004141"/>
    </source>
</evidence>
<comment type="subcellular location">
    <subcellularLocation>
        <location evidence="18">Cell membrane</location>
        <topology evidence="18">Multi-pass membrane protein</topology>
    </subcellularLocation>
    <subcellularLocation>
        <location evidence="1">Membrane</location>
        <topology evidence="1">Multi-pass membrane protein</topology>
    </subcellularLocation>
    <subcellularLocation>
        <location evidence="2">Periplasm</location>
    </subcellularLocation>
</comment>
<dbReference type="Gene3D" id="1.10.287.90">
    <property type="match status" value="1"/>
</dbReference>
<keyword evidence="13 19" id="KW-0186">Copper</keyword>
<evidence type="ECO:0000256" key="2">
    <source>
        <dbReference type="ARBA" id="ARBA00004418"/>
    </source>
</evidence>
<keyword evidence="11 20" id="KW-1133">Transmembrane helix</keyword>
<feature type="domain" description="Cytochrome oxidase subunit II copper A binding" evidence="21">
    <location>
        <begin position="131"/>
        <end position="271"/>
    </location>
</feature>
<dbReference type="SUPFAM" id="SSF49503">
    <property type="entry name" value="Cupredoxins"/>
    <property type="match status" value="1"/>
</dbReference>
<dbReference type="GO" id="GO:0005507">
    <property type="term" value="F:copper ion binding"/>
    <property type="evidence" value="ECO:0007669"/>
    <property type="project" value="InterPro"/>
</dbReference>